<gene>
    <name evidence="2" type="ORF">N7530_001192</name>
</gene>
<dbReference type="Proteomes" id="UP001147760">
    <property type="component" value="Unassembled WGS sequence"/>
</dbReference>
<feature type="region of interest" description="Disordered" evidence="1">
    <location>
        <begin position="86"/>
        <end position="121"/>
    </location>
</feature>
<comment type="caution">
    <text evidence="2">The sequence shown here is derived from an EMBL/GenBank/DDBJ whole genome shotgun (WGS) entry which is preliminary data.</text>
</comment>
<reference evidence="2" key="1">
    <citation type="submission" date="2022-12" db="EMBL/GenBank/DDBJ databases">
        <authorList>
            <person name="Petersen C."/>
        </authorList>
    </citation>
    <scope>NUCLEOTIDE SEQUENCE</scope>
    <source>
        <strain evidence="2">IBT 17660</strain>
    </source>
</reference>
<evidence type="ECO:0000313" key="3">
    <source>
        <dbReference type="Proteomes" id="UP001147760"/>
    </source>
</evidence>
<name>A0A9W9X9S3_9EURO</name>
<accession>A0A9W9X9S3</accession>
<keyword evidence="3" id="KW-1185">Reference proteome</keyword>
<proteinExistence type="predicted"/>
<organism evidence="2 3">
    <name type="scientific">Penicillium desertorum</name>
    <dbReference type="NCBI Taxonomy" id="1303715"/>
    <lineage>
        <taxon>Eukaryota</taxon>
        <taxon>Fungi</taxon>
        <taxon>Dikarya</taxon>
        <taxon>Ascomycota</taxon>
        <taxon>Pezizomycotina</taxon>
        <taxon>Eurotiomycetes</taxon>
        <taxon>Eurotiomycetidae</taxon>
        <taxon>Eurotiales</taxon>
        <taxon>Aspergillaceae</taxon>
        <taxon>Penicillium</taxon>
    </lineage>
</organism>
<feature type="compositionally biased region" description="Polar residues" evidence="1">
    <location>
        <begin position="108"/>
        <end position="121"/>
    </location>
</feature>
<dbReference type="EMBL" id="JAPWDO010000001">
    <property type="protein sequence ID" value="KAJ5486892.1"/>
    <property type="molecule type" value="Genomic_DNA"/>
</dbReference>
<evidence type="ECO:0000256" key="1">
    <source>
        <dbReference type="SAM" id="MobiDB-lite"/>
    </source>
</evidence>
<sequence>MAESSSHPAIQAPLTPLTLFPSNSGSTPADHGRTPDGRAEYHEWDSAFISIPVTSLTIRRSPVEKGDNASMEPYPEDAIPAAATPYSAPIVDSGTSHQTGVHKDPLQQPWSGTDSNAKGMT</sequence>
<feature type="region of interest" description="Disordered" evidence="1">
    <location>
        <begin position="1"/>
        <end position="38"/>
    </location>
</feature>
<protein>
    <submittedName>
        <fullName evidence="2">Uncharacterized protein</fullName>
    </submittedName>
</protein>
<reference evidence="2" key="2">
    <citation type="journal article" date="2023" name="IMA Fungus">
        <title>Comparative genomic study of the Penicillium genus elucidates a diverse pangenome and 15 lateral gene transfer events.</title>
        <authorList>
            <person name="Petersen C."/>
            <person name="Sorensen T."/>
            <person name="Nielsen M.R."/>
            <person name="Sondergaard T.E."/>
            <person name="Sorensen J.L."/>
            <person name="Fitzpatrick D.A."/>
            <person name="Frisvad J.C."/>
            <person name="Nielsen K.L."/>
        </authorList>
    </citation>
    <scope>NUCLEOTIDE SEQUENCE</scope>
    <source>
        <strain evidence="2">IBT 17660</strain>
    </source>
</reference>
<dbReference type="AlphaFoldDB" id="A0A9W9X9S3"/>
<evidence type="ECO:0000313" key="2">
    <source>
        <dbReference type="EMBL" id="KAJ5486892.1"/>
    </source>
</evidence>